<name>A0AAJ7VZY0_CEPCN</name>
<organism evidence="2 4">
    <name type="scientific">Cephus cinctus</name>
    <name type="common">Wheat stem sawfly</name>
    <dbReference type="NCBI Taxonomy" id="211228"/>
    <lineage>
        <taxon>Eukaryota</taxon>
        <taxon>Metazoa</taxon>
        <taxon>Ecdysozoa</taxon>
        <taxon>Arthropoda</taxon>
        <taxon>Hexapoda</taxon>
        <taxon>Insecta</taxon>
        <taxon>Pterygota</taxon>
        <taxon>Neoptera</taxon>
        <taxon>Endopterygota</taxon>
        <taxon>Hymenoptera</taxon>
        <taxon>Cephoidea</taxon>
        <taxon>Cephidae</taxon>
        <taxon>Cephus</taxon>
    </lineage>
</organism>
<accession>A0AAJ7VZY0</accession>
<dbReference type="RefSeq" id="XP_015592399.1">
    <property type="nucleotide sequence ID" value="XM_015736913.2"/>
</dbReference>
<dbReference type="PANTHER" id="PTHR31449">
    <property type="entry name" value="UPF0598 PROTEIN C8ORF82"/>
    <property type="match status" value="1"/>
</dbReference>
<evidence type="ECO:0000313" key="2">
    <source>
        <dbReference type="Proteomes" id="UP000694920"/>
    </source>
</evidence>
<gene>
    <name evidence="3 4" type="primary">LOC107266435</name>
</gene>
<dbReference type="Proteomes" id="UP000694920">
    <property type="component" value="Unplaced"/>
</dbReference>
<sequence>MIASLWSFPIRRSSLGTISTTWLSNSSTDLTKCLRRISYVQGQFTEHRVREYFYYIDHQGMLFLDDARMKNFTSCFKEKKFLAFFFQRLKKNDTGRYSEEFPYLSICGKEHNFIRCDDVPIVFTRVLEKQSPNTGEIYYQFGYAHAEELLSVPFEPDKIYMNINTGRIYHPAPDKAGGIGLIISKLAIEFSTFFEFENRVDDGPTHFTFNGKRYKFDTEWYQNKIVLGEK</sequence>
<dbReference type="InterPro" id="IPR028108">
    <property type="entry name" value="DUF4505"/>
</dbReference>
<protein>
    <submittedName>
        <fullName evidence="3 4">UPF0598 protein CG30010</fullName>
    </submittedName>
</protein>
<reference evidence="3 4" key="1">
    <citation type="submission" date="2025-04" db="UniProtKB">
        <authorList>
            <consortium name="RefSeq"/>
        </authorList>
    </citation>
    <scope>IDENTIFICATION</scope>
</reference>
<dbReference type="KEGG" id="ccin:107266435"/>
<evidence type="ECO:0000313" key="4">
    <source>
        <dbReference type="RefSeq" id="XP_024939394.1"/>
    </source>
</evidence>
<dbReference type="AlphaFoldDB" id="A0AAJ7VZY0"/>
<dbReference type="GeneID" id="107266435"/>
<dbReference type="RefSeq" id="XP_024939394.1">
    <property type="nucleotide sequence ID" value="XM_025083626.1"/>
</dbReference>
<comment type="similarity">
    <text evidence="1">Belongs to the UPF0598 family.</text>
</comment>
<evidence type="ECO:0000313" key="3">
    <source>
        <dbReference type="RefSeq" id="XP_015592399.1"/>
    </source>
</evidence>
<keyword evidence="2" id="KW-1185">Reference proteome</keyword>
<dbReference type="PANTHER" id="PTHR31449:SF3">
    <property type="entry name" value="UPF0598 PROTEIN C8ORF82"/>
    <property type="match status" value="1"/>
</dbReference>
<proteinExistence type="inferred from homology"/>
<evidence type="ECO:0000256" key="1">
    <source>
        <dbReference type="ARBA" id="ARBA00006322"/>
    </source>
</evidence>
<dbReference type="Pfam" id="PF14956">
    <property type="entry name" value="DUF4505"/>
    <property type="match status" value="1"/>
</dbReference>